<sequence>MPIGGINWQALTQQQWRAEQLEHNLHRLKLAAPLAPPVNLLHIWMFWGRPVQSDNEALWLQGIILAHVGMLLFFTLLALAAWWLEPRPHWQRVRQACVSIGILGTLGFAALISSIDQLVTSNITPLLVGCTLVALVFLHRPLSALLLFAGTLGLFIWGIGQTQNDPALLLSNRVNGLSICAIALALAWSQWRHFAKIQSQQQRLESQQQLLEQQNARLSYLAEHDPLTGLLNRRAFGEIVNHELLRAERNGQPLCLLMLDLDHFKQINDHYGHPVGDSVIRQTASLLASQVRASDSLARIGGEEFVLLLPECDLQQGRQIAELLRQRVEQQLRRVDGLELGLTVSIGLAAIPAGHFCSYASLYAASDRALYQAKHKGRNRVEYQAPA</sequence>
<dbReference type="InterPro" id="IPR043128">
    <property type="entry name" value="Rev_trsase/Diguanyl_cyclase"/>
</dbReference>
<feature type="domain" description="GGDEF" evidence="6">
    <location>
        <begin position="252"/>
        <end position="386"/>
    </location>
</feature>
<comment type="subcellular location">
    <subcellularLocation>
        <location evidence="2">Cell inner membrane</location>
    </subcellularLocation>
</comment>
<evidence type="ECO:0000256" key="1">
    <source>
        <dbReference type="ARBA" id="ARBA00001946"/>
    </source>
</evidence>
<feature type="transmembrane region" description="Helical" evidence="5">
    <location>
        <begin position="145"/>
        <end position="162"/>
    </location>
</feature>
<dbReference type="InterPro" id="IPR050469">
    <property type="entry name" value="Diguanylate_Cyclase"/>
</dbReference>
<dbReference type="CDD" id="cd01949">
    <property type="entry name" value="GGDEF"/>
    <property type="match status" value="1"/>
</dbReference>
<evidence type="ECO:0000313" key="7">
    <source>
        <dbReference type="EMBL" id="MVW75066.1"/>
    </source>
</evidence>
<organism evidence="7 8">
    <name type="scientific">Pseudomonas xionganensis</name>
    <dbReference type="NCBI Taxonomy" id="2654845"/>
    <lineage>
        <taxon>Bacteria</taxon>
        <taxon>Pseudomonadati</taxon>
        <taxon>Pseudomonadota</taxon>
        <taxon>Gammaproteobacteria</taxon>
        <taxon>Pseudomonadales</taxon>
        <taxon>Pseudomonadaceae</taxon>
        <taxon>Pseudomonas</taxon>
    </lineage>
</organism>
<dbReference type="EC" id="2.7.7.65" evidence="3"/>
<evidence type="ECO:0000256" key="2">
    <source>
        <dbReference type="ARBA" id="ARBA00004533"/>
    </source>
</evidence>
<feature type="transmembrane region" description="Helical" evidence="5">
    <location>
        <begin position="59"/>
        <end position="84"/>
    </location>
</feature>
<dbReference type="Proteomes" id="UP000429555">
    <property type="component" value="Unassembled WGS sequence"/>
</dbReference>
<gene>
    <name evidence="7" type="ORF">GJV18_07030</name>
</gene>
<keyword evidence="5" id="KW-0812">Transmembrane</keyword>
<accession>A0A6I4KX01</accession>
<feature type="transmembrane region" description="Helical" evidence="5">
    <location>
        <begin position="96"/>
        <end position="115"/>
    </location>
</feature>
<dbReference type="InterPro" id="IPR029787">
    <property type="entry name" value="Nucleotide_cyclase"/>
</dbReference>
<dbReference type="Pfam" id="PF00990">
    <property type="entry name" value="GGDEF"/>
    <property type="match status" value="1"/>
</dbReference>
<evidence type="ECO:0000256" key="3">
    <source>
        <dbReference type="ARBA" id="ARBA00012528"/>
    </source>
</evidence>
<reference evidence="7 8" key="1">
    <citation type="submission" date="2019-11" db="EMBL/GenBank/DDBJ databases">
        <title>Pseudomonas flavidum sp. nov., isolated from Baiyang Lake.</title>
        <authorList>
            <person name="Zhao Y."/>
        </authorList>
    </citation>
    <scope>NUCLEOTIDE SEQUENCE [LARGE SCALE GENOMIC DNA]</scope>
    <source>
        <strain evidence="8">R-22-3 w-18</strain>
    </source>
</reference>
<keyword evidence="8" id="KW-1185">Reference proteome</keyword>
<dbReference type="PANTHER" id="PTHR45138">
    <property type="entry name" value="REGULATORY COMPONENTS OF SENSORY TRANSDUCTION SYSTEM"/>
    <property type="match status" value="1"/>
</dbReference>
<dbReference type="SUPFAM" id="SSF55073">
    <property type="entry name" value="Nucleotide cyclase"/>
    <property type="match status" value="1"/>
</dbReference>
<evidence type="ECO:0000256" key="4">
    <source>
        <dbReference type="ARBA" id="ARBA00034247"/>
    </source>
</evidence>
<dbReference type="EMBL" id="WKJZ01000001">
    <property type="protein sequence ID" value="MVW75066.1"/>
    <property type="molecule type" value="Genomic_DNA"/>
</dbReference>
<comment type="caution">
    <text evidence="7">The sequence shown here is derived from an EMBL/GenBank/DDBJ whole genome shotgun (WGS) entry which is preliminary data.</text>
</comment>
<evidence type="ECO:0000256" key="5">
    <source>
        <dbReference type="SAM" id="Phobius"/>
    </source>
</evidence>
<dbReference type="RefSeq" id="WP_160343987.1">
    <property type="nucleotide sequence ID" value="NZ_WKJZ01000001.1"/>
</dbReference>
<feature type="transmembrane region" description="Helical" evidence="5">
    <location>
        <begin position="174"/>
        <end position="191"/>
    </location>
</feature>
<evidence type="ECO:0000313" key="8">
    <source>
        <dbReference type="Proteomes" id="UP000429555"/>
    </source>
</evidence>
<protein>
    <recommendedName>
        <fullName evidence="3">diguanylate cyclase</fullName>
        <ecNumber evidence="3">2.7.7.65</ecNumber>
    </recommendedName>
</protein>
<dbReference type="FunFam" id="3.30.70.270:FF:000001">
    <property type="entry name" value="Diguanylate cyclase domain protein"/>
    <property type="match status" value="1"/>
</dbReference>
<keyword evidence="5" id="KW-0472">Membrane</keyword>
<dbReference type="GO" id="GO:0043709">
    <property type="term" value="P:cell adhesion involved in single-species biofilm formation"/>
    <property type="evidence" value="ECO:0007669"/>
    <property type="project" value="TreeGrafter"/>
</dbReference>
<dbReference type="PROSITE" id="PS50887">
    <property type="entry name" value="GGDEF"/>
    <property type="match status" value="1"/>
</dbReference>
<keyword evidence="5" id="KW-1133">Transmembrane helix</keyword>
<dbReference type="NCBIfam" id="TIGR00254">
    <property type="entry name" value="GGDEF"/>
    <property type="match status" value="1"/>
</dbReference>
<proteinExistence type="predicted"/>
<dbReference type="AlphaFoldDB" id="A0A6I4KX01"/>
<dbReference type="GO" id="GO:0052621">
    <property type="term" value="F:diguanylate cyclase activity"/>
    <property type="evidence" value="ECO:0007669"/>
    <property type="project" value="UniProtKB-EC"/>
</dbReference>
<evidence type="ECO:0000259" key="6">
    <source>
        <dbReference type="PROSITE" id="PS50887"/>
    </source>
</evidence>
<comment type="catalytic activity">
    <reaction evidence="4">
        <text>2 GTP = 3',3'-c-di-GMP + 2 diphosphate</text>
        <dbReference type="Rhea" id="RHEA:24898"/>
        <dbReference type="ChEBI" id="CHEBI:33019"/>
        <dbReference type="ChEBI" id="CHEBI:37565"/>
        <dbReference type="ChEBI" id="CHEBI:58805"/>
        <dbReference type="EC" id="2.7.7.65"/>
    </reaction>
</comment>
<dbReference type="GO" id="GO:1902201">
    <property type="term" value="P:negative regulation of bacterial-type flagellum-dependent cell motility"/>
    <property type="evidence" value="ECO:0007669"/>
    <property type="project" value="TreeGrafter"/>
</dbReference>
<name>A0A6I4KX01_9PSED</name>
<dbReference type="PANTHER" id="PTHR45138:SF9">
    <property type="entry name" value="DIGUANYLATE CYCLASE DGCM-RELATED"/>
    <property type="match status" value="1"/>
</dbReference>
<dbReference type="InterPro" id="IPR000160">
    <property type="entry name" value="GGDEF_dom"/>
</dbReference>
<comment type="cofactor">
    <cofactor evidence="1">
        <name>Mg(2+)</name>
        <dbReference type="ChEBI" id="CHEBI:18420"/>
    </cofactor>
</comment>
<dbReference type="Gene3D" id="3.30.70.270">
    <property type="match status" value="1"/>
</dbReference>
<dbReference type="GO" id="GO:0005886">
    <property type="term" value="C:plasma membrane"/>
    <property type="evidence" value="ECO:0007669"/>
    <property type="project" value="UniProtKB-SubCell"/>
</dbReference>
<dbReference type="SMART" id="SM00267">
    <property type="entry name" value="GGDEF"/>
    <property type="match status" value="1"/>
</dbReference>